<dbReference type="WBParaSite" id="ALUE_0000850101-mRNA-1">
    <property type="protein sequence ID" value="ALUE_0000850101-mRNA-1"/>
    <property type="gene ID" value="ALUE_0000850101"/>
</dbReference>
<keyword evidence="1" id="KW-0732">Signal</keyword>
<name>A0A0M3HYC8_ASCLU</name>
<proteinExistence type="predicted"/>
<feature type="chain" id="PRO_5005656462" evidence="1">
    <location>
        <begin position="20"/>
        <end position="258"/>
    </location>
</feature>
<protein>
    <submittedName>
        <fullName evidence="3">Secreted protein</fullName>
    </submittedName>
</protein>
<dbReference type="Pfam" id="PF01674">
    <property type="entry name" value="Lipase_2"/>
    <property type="match status" value="1"/>
</dbReference>
<accession>A0A0M3HYC8</accession>
<reference evidence="3" key="1">
    <citation type="submission" date="2017-02" db="UniProtKB">
        <authorList>
            <consortium name="WormBaseParasite"/>
        </authorList>
    </citation>
    <scope>IDENTIFICATION</scope>
</reference>
<evidence type="ECO:0000313" key="2">
    <source>
        <dbReference type="Proteomes" id="UP000036681"/>
    </source>
</evidence>
<dbReference type="AlphaFoldDB" id="A0A0M3HYC8"/>
<organism evidence="2 3">
    <name type="scientific">Ascaris lumbricoides</name>
    <name type="common">Giant roundworm</name>
    <dbReference type="NCBI Taxonomy" id="6252"/>
    <lineage>
        <taxon>Eukaryota</taxon>
        <taxon>Metazoa</taxon>
        <taxon>Ecdysozoa</taxon>
        <taxon>Nematoda</taxon>
        <taxon>Chromadorea</taxon>
        <taxon>Rhabditida</taxon>
        <taxon>Spirurina</taxon>
        <taxon>Ascaridomorpha</taxon>
        <taxon>Ascaridoidea</taxon>
        <taxon>Ascarididae</taxon>
        <taxon>Ascaris</taxon>
    </lineage>
</organism>
<feature type="signal peptide" evidence="1">
    <location>
        <begin position="1"/>
        <end position="19"/>
    </location>
</feature>
<dbReference type="PANTHER" id="PTHR32015:SF5">
    <property type="entry name" value="LIPASE RELATED"/>
    <property type="match status" value="1"/>
</dbReference>
<dbReference type="GO" id="GO:0016042">
    <property type="term" value="P:lipid catabolic process"/>
    <property type="evidence" value="ECO:0007669"/>
    <property type="project" value="InterPro"/>
</dbReference>
<evidence type="ECO:0000256" key="1">
    <source>
        <dbReference type="SAM" id="SignalP"/>
    </source>
</evidence>
<dbReference type="InterPro" id="IPR002918">
    <property type="entry name" value="Lipase_EstA/Esterase_EstB"/>
</dbReference>
<keyword evidence="2" id="KW-1185">Reference proteome</keyword>
<evidence type="ECO:0000313" key="3">
    <source>
        <dbReference type="WBParaSite" id="ALUE_0000850101-mRNA-1"/>
    </source>
</evidence>
<dbReference type="GO" id="GO:0016298">
    <property type="term" value="F:lipase activity"/>
    <property type="evidence" value="ECO:0007669"/>
    <property type="project" value="TreeGrafter"/>
</dbReference>
<sequence length="258" mass="28920">MQKARAYLLMLLCATPIRCKFMGHFEQFVVQKHGKEALKFLRGEDDSNLVTVEGAAGPENFISRRNIFPPFSCGRERHVQIVASKFPNAAVVFEISHSCVGSLPQRSESLQFVPIVLKCSLHVLHLSRAFLERVVGQSLRRRSVAPSYLAFFIAQLVDTCSSLCLRNPERSYGVRSLVELLYEYSRRQVDVISVAIGTVVARKAILGGSCYDKDENLGKAITHKFFVHLHLLLLTSANGFFAERLFEHCVIHNGVGIL</sequence>
<dbReference type="PANTHER" id="PTHR32015">
    <property type="entry name" value="FASTING INDUCED LIPASE"/>
    <property type="match status" value="1"/>
</dbReference>
<dbReference type="Proteomes" id="UP000036681">
    <property type="component" value="Unplaced"/>
</dbReference>